<protein>
    <submittedName>
        <fullName evidence="1">Uncharacterized protein</fullName>
    </submittedName>
</protein>
<feature type="non-terminal residue" evidence="1">
    <location>
        <position position="1"/>
    </location>
</feature>
<proteinExistence type="predicted"/>
<organism evidence="1 2">
    <name type="scientific">Fasciola hepatica</name>
    <name type="common">Liver fluke</name>
    <dbReference type="NCBI Taxonomy" id="6192"/>
    <lineage>
        <taxon>Eukaryota</taxon>
        <taxon>Metazoa</taxon>
        <taxon>Spiralia</taxon>
        <taxon>Lophotrochozoa</taxon>
        <taxon>Platyhelminthes</taxon>
        <taxon>Trematoda</taxon>
        <taxon>Digenea</taxon>
        <taxon>Plagiorchiida</taxon>
        <taxon>Echinostomata</taxon>
        <taxon>Echinostomatoidea</taxon>
        <taxon>Fasciolidae</taxon>
        <taxon>Fasciola</taxon>
    </lineage>
</organism>
<evidence type="ECO:0000313" key="2">
    <source>
        <dbReference type="Proteomes" id="UP000230066"/>
    </source>
</evidence>
<comment type="caution">
    <text evidence="1">The sequence shown here is derived from an EMBL/GenBank/DDBJ whole genome shotgun (WGS) entry which is preliminary data.</text>
</comment>
<dbReference type="AlphaFoldDB" id="A0A4E0RTZ1"/>
<dbReference type="Proteomes" id="UP000230066">
    <property type="component" value="Unassembled WGS sequence"/>
</dbReference>
<keyword evidence="2" id="KW-1185">Reference proteome</keyword>
<evidence type="ECO:0000313" key="1">
    <source>
        <dbReference type="EMBL" id="THD24267.1"/>
    </source>
</evidence>
<name>A0A4E0RTZ1_FASHE</name>
<reference evidence="1" key="1">
    <citation type="submission" date="2019-03" db="EMBL/GenBank/DDBJ databases">
        <title>Improved annotation for the trematode Fasciola hepatica.</title>
        <authorList>
            <person name="Choi Y.-J."/>
            <person name="Martin J."/>
            <person name="Mitreva M."/>
        </authorList>
    </citation>
    <scope>NUCLEOTIDE SEQUENCE [LARGE SCALE GENOMIC DNA]</scope>
</reference>
<gene>
    <name evidence="1" type="ORF">D915_005158</name>
</gene>
<dbReference type="EMBL" id="JXXN02001694">
    <property type="protein sequence ID" value="THD24267.1"/>
    <property type="molecule type" value="Genomic_DNA"/>
</dbReference>
<accession>A0A4E0RTZ1</accession>
<sequence>VKAGNSINKLCRKCTSTSVHTLCPRVITVKLLPMCFVVHVASLLVLYAVLNPQHLASASSLEEFVDVENEKFTNPFLAGMYYRKIRSPKFPRVGKRFTRLDQSVNPWVTHAPLLRLALE</sequence>